<dbReference type="SUPFAM" id="SSF56112">
    <property type="entry name" value="Protein kinase-like (PK-like)"/>
    <property type="match status" value="1"/>
</dbReference>
<dbReference type="Gene3D" id="1.10.510.10">
    <property type="entry name" value="Transferase(Phosphotransferase) domain 1"/>
    <property type="match status" value="1"/>
</dbReference>
<dbReference type="GO" id="GO:0004672">
    <property type="term" value="F:protein kinase activity"/>
    <property type="evidence" value="ECO:0007669"/>
    <property type="project" value="InterPro"/>
</dbReference>
<dbReference type="ExpressionAtlas" id="A0A1D6I2P3">
    <property type="expression patterns" value="baseline and differential"/>
</dbReference>
<organism evidence="12">
    <name type="scientific">Zea mays</name>
    <name type="common">Maize</name>
    <dbReference type="NCBI Taxonomy" id="4577"/>
    <lineage>
        <taxon>Eukaryota</taxon>
        <taxon>Viridiplantae</taxon>
        <taxon>Streptophyta</taxon>
        <taxon>Embryophyta</taxon>
        <taxon>Tracheophyta</taxon>
        <taxon>Spermatophyta</taxon>
        <taxon>Magnoliopsida</taxon>
        <taxon>Liliopsida</taxon>
        <taxon>Poales</taxon>
        <taxon>Poaceae</taxon>
        <taxon>PACMAD clade</taxon>
        <taxon>Panicoideae</taxon>
        <taxon>Andropogonodae</taxon>
        <taxon>Andropogoneae</taxon>
        <taxon>Tripsacinae</taxon>
        <taxon>Zea</taxon>
    </lineage>
</organism>
<sequence length="718" mass="79405">MIVVPQTTVNMALAFLVLLLLFAPVAVSQQGFLSIDCGLDADSSGYTDKVTGIVYVSDGSYVDAGENHRIAPDLEGTFEGSSQTLRSFPSGQRNCYALPTVAGTRYLARATFAYGNYDGKNSSALEFDLHLGANYWQTVYPNARSSNAHEAVFVAWAGWTPWCLVNTGRGTPFVSVLELRPLGAALYPLVTPGLVVSTFTRINMGGSVSTTRYPDDPYDRFWWAMDEASPRWVNLSTTRPIQPDTSSYAVPSRVLQTAVAAASNNGTAAALTAMNWQYDTKYSFMIFLHFTDFVHSQIRQFDILINENESGPKFTAYNDTCYLIPTHVHTESYRAAGGKYNVTLAATKASVLPPMLNALEIYVRVPYESPTTLPQDLDAIMAIKTEYGVRKNWMGDPCFPIKYAWDGVKCSNASGNTSRITSLDLSNSSLHGTISNDFTLLTALENLDLSYNKLSGSIPDSLPTLPSLRVLKESLLVCTLLLYYLLTLQPVPTHGSTRDPEPDNASGIKKSYGYNLNITENRQFTYKELEKFTNNFKKFIGQGGFGPVYYGRLEDDTEVAVKMRSESSSHGLDEFLAEVPHFSGLEKLKVQSLTKVHHRNLVSLIGYCWEEDHLALVYEYMPQGSLFDHLRGKNGVSEALNWRKRVQVVLEAAQGLDYLHKGCSLPIVHRDVKTNNILLGQNLQAKIADFGLSKTYLSDTQTHISVTPAGTAGYMDPE</sequence>
<dbReference type="SMART" id="SM00220">
    <property type="entry name" value="S_TKc"/>
    <property type="match status" value="1"/>
</dbReference>
<evidence type="ECO:0000313" key="12">
    <source>
        <dbReference type="EMBL" id="ONM54438.1"/>
    </source>
</evidence>
<dbReference type="PANTHER" id="PTHR45631:SF6">
    <property type="entry name" value="OS09G0352000 PROTEIN"/>
    <property type="match status" value="1"/>
</dbReference>
<dbReference type="SMR" id="A0A1D6I2P3"/>
<dbReference type="Pfam" id="PF00560">
    <property type="entry name" value="LRR_1"/>
    <property type="match status" value="1"/>
</dbReference>
<dbReference type="PANTHER" id="PTHR45631">
    <property type="entry name" value="OS07G0107800 PROTEIN-RELATED"/>
    <property type="match status" value="1"/>
</dbReference>
<dbReference type="Gene3D" id="3.30.200.20">
    <property type="entry name" value="Phosphorylase Kinase, domain 1"/>
    <property type="match status" value="1"/>
</dbReference>
<dbReference type="Gene3D" id="2.60.120.430">
    <property type="entry name" value="Galactose-binding lectin"/>
    <property type="match status" value="1"/>
</dbReference>
<keyword evidence="6" id="KW-0677">Repeat</keyword>
<comment type="catalytic activity">
    <reaction evidence="10">
        <text>L-seryl-[protein] + ATP = O-phospho-L-seryl-[protein] + ADP + H(+)</text>
        <dbReference type="Rhea" id="RHEA:17989"/>
        <dbReference type="Rhea" id="RHEA-COMP:9863"/>
        <dbReference type="Rhea" id="RHEA-COMP:11604"/>
        <dbReference type="ChEBI" id="CHEBI:15378"/>
        <dbReference type="ChEBI" id="CHEBI:29999"/>
        <dbReference type="ChEBI" id="CHEBI:30616"/>
        <dbReference type="ChEBI" id="CHEBI:83421"/>
        <dbReference type="ChEBI" id="CHEBI:456216"/>
        <dbReference type="EC" id="2.7.11.1"/>
    </reaction>
</comment>
<evidence type="ECO:0000256" key="5">
    <source>
        <dbReference type="ARBA" id="ARBA00022729"/>
    </source>
</evidence>
<dbReference type="Gene3D" id="3.80.10.10">
    <property type="entry name" value="Ribonuclease Inhibitor"/>
    <property type="match status" value="1"/>
</dbReference>
<dbReference type="InterPro" id="IPR024788">
    <property type="entry name" value="Malectin-like_Carb-bd_dom"/>
</dbReference>
<keyword evidence="5" id="KW-0732">Signal</keyword>
<dbReference type="InterPro" id="IPR011009">
    <property type="entry name" value="Kinase-like_dom_sf"/>
</dbReference>
<dbReference type="InterPro" id="IPR008271">
    <property type="entry name" value="Ser/Thr_kinase_AS"/>
</dbReference>
<evidence type="ECO:0000256" key="2">
    <source>
        <dbReference type="ARBA" id="ARBA00012513"/>
    </source>
</evidence>
<dbReference type="PROSITE" id="PS50011">
    <property type="entry name" value="PROTEIN_KINASE_DOM"/>
    <property type="match status" value="1"/>
</dbReference>
<evidence type="ECO:0000256" key="8">
    <source>
        <dbReference type="ARBA" id="ARBA00023136"/>
    </source>
</evidence>
<dbReference type="PROSITE" id="PS51450">
    <property type="entry name" value="LRR"/>
    <property type="match status" value="1"/>
</dbReference>
<gene>
    <name evidence="12" type="ORF">ZEAMMB73_Zm00001d020185</name>
</gene>
<dbReference type="eggNOG" id="ENOG502QQCZ">
    <property type="taxonomic scope" value="Eukaryota"/>
</dbReference>
<name>A0A1D6I2P3_MAIZE</name>
<dbReference type="EMBL" id="CM007650">
    <property type="protein sequence ID" value="ONM54438.1"/>
    <property type="molecule type" value="Genomic_DNA"/>
</dbReference>
<keyword evidence="7" id="KW-1133">Transmembrane helix</keyword>
<dbReference type="InterPro" id="IPR001611">
    <property type="entry name" value="Leu-rich_rpt"/>
</dbReference>
<dbReference type="GO" id="GO:0016020">
    <property type="term" value="C:membrane"/>
    <property type="evidence" value="ECO:0007669"/>
    <property type="project" value="UniProtKB-SubCell"/>
</dbReference>
<evidence type="ECO:0000256" key="3">
    <source>
        <dbReference type="ARBA" id="ARBA00022614"/>
    </source>
</evidence>
<comment type="catalytic activity">
    <reaction evidence="9">
        <text>L-threonyl-[protein] + ATP = O-phospho-L-threonyl-[protein] + ADP + H(+)</text>
        <dbReference type="Rhea" id="RHEA:46608"/>
        <dbReference type="Rhea" id="RHEA-COMP:11060"/>
        <dbReference type="Rhea" id="RHEA-COMP:11605"/>
        <dbReference type="ChEBI" id="CHEBI:15378"/>
        <dbReference type="ChEBI" id="CHEBI:30013"/>
        <dbReference type="ChEBI" id="CHEBI:30616"/>
        <dbReference type="ChEBI" id="CHEBI:61977"/>
        <dbReference type="ChEBI" id="CHEBI:456216"/>
        <dbReference type="EC" id="2.7.11.1"/>
    </reaction>
</comment>
<keyword evidence="3" id="KW-0433">Leucine-rich repeat</keyword>
<dbReference type="GO" id="GO:0005524">
    <property type="term" value="F:ATP binding"/>
    <property type="evidence" value="ECO:0007669"/>
    <property type="project" value="InterPro"/>
</dbReference>
<evidence type="ECO:0000256" key="9">
    <source>
        <dbReference type="ARBA" id="ARBA00047899"/>
    </source>
</evidence>
<dbReference type="AlphaFoldDB" id="A0A1D6I2P3"/>
<evidence type="ECO:0000256" key="6">
    <source>
        <dbReference type="ARBA" id="ARBA00022737"/>
    </source>
</evidence>
<reference evidence="12" key="1">
    <citation type="submission" date="2015-12" db="EMBL/GenBank/DDBJ databases">
        <title>Update maize B73 reference genome by single molecule sequencing technologies.</title>
        <authorList>
            <consortium name="Maize Genome Sequencing Project"/>
            <person name="Ware D."/>
        </authorList>
    </citation>
    <scope>NUCLEOTIDE SEQUENCE [LARGE SCALE GENOMIC DNA]</scope>
    <source>
        <tissue evidence="12">Seedling</tissue>
    </source>
</reference>
<dbReference type="InParanoid" id="A0A1D6I2P3"/>
<evidence type="ECO:0000256" key="1">
    <source>
        <dbReference type="ARBA" id="ARBA00004167"/>
    </source>
</evidence>
<dbReference type="InterPro" id="IPR001245">
    <property type="entry name" value="Ser-Thr/Tyr_kinase_cat_dom"/>
</dbReference>
<feature type="domain" description="Protein kinase" evidence="11">
    <location>
        <begin position="534"/>
        <end position="718"/>
    </location>
</feature>
<dbReference type="InterPro" id="IPR032675">
    <property type="entry name" value="LRR_dom_sf"/>
</dbReference>
<dbReference type="InterPro" id="IPR000719">
    <property type="entry name" value="Prot_kinase_dom"/>
</dbReference>
<dbReference type="PROSITE" id="PS00108">
    <property type="entry name" value="PROTEIN_KINASE_ST"/>
    <property type="match status" value="1"/>
</dbReference>
<evidence type="ECO:0000256" key="4">
    <source>
        <dbReference type="ARBA" id="ARBA00022692"/>
    </source>
</evidence>
<dbReference type="SUPFAM" id="SSF52058">
    <property type="entry name" value="L domain-like"/>
    <property type="match status" value="1"/>
</dbReference>
<keyword evidence="12" id="KW-0418">Kinase</keyword>
<dbReference type="Pfam" id="PF12819">
    <property type="entry name" value="Malectin_like"/>
    <property type="match status" value="1"/>
</dbReference>
<keyword evidence="12" id="KW-0808">Transferase</keyword>
<evidence type="ECO:0000256" key="10">
    <source>
        <dbReference type="ARBA" id="ARBA00048679"/>
    </source>
</evidence>
<accession>A0A1D6I2P3</accession>
<evidence type="ECO:0000256" key="7">
    <source>
        <dbReference type="ARBA" id="ARBA00022989"/>
    </source>
</evidence>
<dbReference type="PaxDb" id="4577-GRMZM2G354615_P01"/>
<dbReference type="Pfam" id="PF07714">
    <property type="entry name" value="PK_Tyr_Ser-Thr"/>
    <property type="match status" value="1"/>
</dbReference>
<keyword evidence="12" id="KW-0675">Receptor</keyword>
<dbReference type="FunFam" id="3.80.10.10:FF:000129">
    <property type="entry name" value="Leucine-rich repeat receptor-like kinase"/>
    <property type="match status" value="1"/>
</dbReference>
<comment type="subcellular location">
    <subcellularLocation>
        <location evidence="1">Membrane</location>
        <topology evidence="1">Single-pass membrane protein</topology>
    </subcellularLocation>
</comment>
<dbReference type="EC" id="2.7.11.1" evidence="2"/>
<keyword evidence="4" id="KW-0812">Transmembrane</keyword>
<evidence type="ECO:0000259" key="11">
    <source>
        <dbReference type="PROSITE" id="PS50011"/>
    </source>
</evidence>
<proteinExistence type="predicted"/>
<keyword evidence="8" id="KW-0472">Membrane</keyword>
<protein>
    <recommendedName>
        <fullName evidence="2">non-specific serine/threonine protein kinase</fullName>
        <ecNumber evidence="2">2.7.11.1</ecNumber>
    </recommendedName>
</protein>